<evidence type="ECO:0000313" key="6">
    <source>
        <dbReference type="Proteomes" id="UP000826300"/>
    </source>
</evidence>
<dbReference type="EMBL" id="CP069370">
    <property type="protein sequence ID" value="QYZ68690.1"/>
    <property type="molecule type" value="Genomic_DNA"/>
</dbReference>
<reference evidence="5" key="1">
    <citation type="submission" date="2021-02" db="EMBL/GenBank/DDBJ databases">
        <title>Rhodobacter shimadae sp. nov., an aerobic anoxygenic phototrophic bacterium isolated from a hot spring.</title>
        <authorList>
            <person name="Muramatsu S."/>
            <person name="Haruta S."/>
            <person name="Hirose S."/>
            <person name="Hanada S."/>
        </authorList>
    </citation>
    <scope>NUCLEOTIDE SEQUENCE</scope>
    <source>
        <strain evidence="5">N10</strain>
    </source>
</reference>
<evidence type="ECO:0000256" key="3">
    <source>
        <dbReference type="ARBA" id="ARBA00040298"/>
    </source>
</evidence>
<dbReference type="RefSeq" id="WP_220660913.1">
    <property type="nucleotide sequence ID" value="NZ_CP069370.1"/>
</dbReference>
<evidence type="ECO:0000259" key="4">
    <source>
        <dbReference type="Pfam" id="PF01593"/>
    </source>
</evidence>
<dbReference type="InterPro" id="IPR036188">
    <property type="entry name" value="FAD/NAD-bd_sf"/>
</dbReference>
<dbReference type="InterPro" id="IPR002937">
    <property type="entry name" value="Amino_oxidase"/>
</dbReference>
<gene>
    <name evidence="5" type="ORF">JO391_13040</name>
</gene>
<organism evidence="5 6">
    <name type="scientific">Neotabrizicola shimadae</name>
    <dbReference type="NCBI Taxonomy" id="2807096"/>
    <lineage>
        <taxon>Bacteria</taxon>
        <taxon>Pseudomonadati</taxon>
        <taxon>Pseudomonadota</taxon>
        <taxon>Alphaproteobacteria</taxon>
        <taxon>Rhodobacterales</taxon>
        <taxon>Paracoccaceae</taxon>
        <taxon>Neotabrizicola</taxon>
    </lineage>
</organism>
<sequence length="518" mass="54576">MKPDHVIIGSGINALVAAALLSLKGDKVLVLERSDVPGGCLRTEEITLPGFHHDVMAATFVLFMTGPAGAALGPHLARHGFDYCHTPHPTAVLRPDGQALVLTTDRAANVAAFNALSPGDGDAHAADVGGIERDAPFLFSLLGGRLWSWPTAKLLFSQARSRGLRGLAAWFGQALVPARGWLETTYSHPNVQALFAPWVLHCGLTPESTYSGQMGKVIAFALEAAGAPIARGGAAQAVKAFKALIEEKGGAIRTVAEVDRILVSGAKVTGVALASGEEIACPSVLASVTPGQLQGRLLRDSAPPQDKAAAKAFRHGRADFQLHYALDRPPEWRTAGLDKVALIHLSDGIDSVSKSANEAERGLLPVTPTICVGQPHRLDPSRCPDGKAILWLQIPDAPRVLKGDAARKIPTTGEWDEATREAFADRIEAILKRHIKDFEAIKLARRAISPADLEAMNINLVGGDPYGGLCSIDQFFLWRPSASPATPIRGLHHIGASTHPGPGLGGGSGFLAAKVLGA</sequence>
<dbReference type="Proteomes" id="UP000826300">
    <property type="component" value="Chromosome"/>
</dbReference>
<dbReference type="SUPFAM" id="SSF51905">
    <property type="entry name" value="FAD/NAD(P)-binding domain"/>
    <property type="match status" value="1"/>
</dbReference>
<keyword evidence="6" id="KW-1185">Reference proteome</keyword>
<dbReference type="AlphaFoldDB" id="A0A8G0ZSK0"/>
<evidence type="ECO:0000256" key="1">
    <source>
        <dbReference type="ARBA" id="ARBA00037217"/>
    </source>
</evidence>
<dbReference type="GO" id="GO:0016491">
    <property type="term" value="F:oxidoreductase activity"/>
    <property type="evidence" value="ECO:0007669"/>
    <property type="project" value="InterPro"/>
</dbReference>
<dbReference type="PANTHER" id="PTHR10668:SF105">
    <property type="entry name" value="DEHYDROGENASE-RELATED"/>
    <property type="match status" value="1"/>
</dbReference>
<comment type="function">
    <text evidence="1">Probable oxidoreductase that may play a role as regulator of mitochondrial function.</text>
</comment>
<dbReference type="Pfam" id="PF01593">
    <property type="entry name" value="Amino_oxidase"/>
    <property type="match status" value="1"/>
</dbReference>
<name>A0A8G0ZSK0_9RHOB</name>
<feature type="domain" description="Amine oxidase" evidence="4">
    <location>
        <begin position="210"/>
        <end position="389"/>
    </location>
</feature>
<dbReference type="KEGG" id="nsm:JO391_13040"/>
<accession>A0A8G0ZSK0</accession>
<evidence type="ECO:0000256" key="2">
    <source>
        <dbReference type="ARBA" id="ARBA00038825"/>
    </source>
</evidence>
<dbReference type="Pfam" id="PF13450">
    <property type="entry name" value="NAD_binding_8"/>
    <property type="match status" value="1"/>
</dbReference>
<protein>
    <recommendedName>
        <fullName evidence="3">Pyridine nucleotide-disulfide oxidoreductase domain-containing protein 2</fullName>
    </recommendedName>
</protein>
<evidence type="ECO:0000313" key="5">
    <source>
        <dbReference type="EMBL" id="QYZ68690.1"/>
    </source>
</evidence>
<comment type="subunit">
    <text evidence="2">Interacts with COX5B; this interaction may contribute to localize PYROXD2 to the inner face of the inner mitochondrial membrane.</text>
</comment>
<proteinExistence type="predicted"/>
<dbReference type="Gene3D" id="3.50.50.60">
    <property type="entry name" value="FAD/NAD(P)-binding domain"/>
    <property type="match status" value="2"/>
</dbReference>
<dbReference type="PANTHER" id="PTHR10668">
    <property type="entry name" value="PHYTOENE DEHYDROGENASE"/>
    <property type="match status" value="1"/>
</dbReference>